<dbReference type="Proteomes" id="UP000483820">
    <property type="component" value="Chromosome X"/>
</dbReference>
<organism evidence="2 3">
    <name type="scientific">Caenorhabditis remanei</name>
    <name type="common">Caenorhabditis vulgaris</name>
    <dbReference type="NCBI Taxonomy" id="31234"/>
    <lineage>
        <taxon>Eukaryota</taxon>
        <taxon>Metazoa</taxon>
        <taxon>Ecdysozoa</taxon>
        <taxon>Nematoda</taxon>
        <taxon>Chromadorea</taxon>
        <taxon>Rhabditida</taxon>
        <taxon>Rhabditina</taxon>
        <taxon>Rhabditomorpha</taxon>
        <taxon>Rhabditoidea</taxon>
        <taxon>Rhabditidae</taxon>
        <taxon>Peloderinae</taxon>
        <taxon>Caenorhabditis</taxon>
    </lineage>
</organism>
<sequence length="150" mass="17198">MESTDKDGHVDDLPLFPTSHRLAHHANDYAQDAQDDGLQERKGKEQRFTENDAMTDEVYRVFLHNLALGELKKRSPLRYGLLTLSNPEPTSQPSPVPARHPWSPSPPNPEQPSTSGYTEENARRASERFEEEMFQAIEESKNRKRKRTGK</sequence>
<feature type="compositionally biased region" description="Basic and acidic residues" evidence="1">
    <location>
        <begin position="1"/>
        <end position="12"/>
    </location>
</feature>
<dbReference type="AlphaFoldDB" id="A0A6A5FUX2"/>
<protein>
    <submittedName>
        <fullName evidence="2">Uncharacterized protein</fullName>
    </submittedName>
</protein>
<dbReference type="KEGG" id="crq:GCK72_022885"/>
<feature type="region of interest" description="Disordered" evidence="1">
    <location>
        <begin position="81"/>
        <end position="129"/>
    </location>
</feature>
<dbReference type="RefSeq" id="XP_003102872.2">
    <property type="nucleotide sequence ID" value="XM_003102824.2"/>
</dbReference>
<reference evidence="2 3" key="1">
    <citation type="submission" date="2019-12" db="EMBL/GenBank/DDBJ databases">
        <title>Chromosome-level assembly of the Caenorhabditis remanei genome.</title>
        <authorList>
            <person name="Teterina A.A."/>
            <person name="Willis J.H."/>
            <person name="Phillips P.C."/>
        </authorList>
    </citation>
    <scope>NUCLEOTIDE SEQUENCE [LARGE SCALE GENOMIC DNA]</scope>
    <source>
        <strain evidence="2 3">PX506</strain>
        <tissue evidence="2">Whole organism</tissue>
    </source>
</reference>
<feature type="region of interest" description="Disordered" evidence="1">
    <location>
        <begin position="1"/>
        <end position="53"/>
    </location>
</feature>
<evidence type="ECO:0000313" key="2">
    <source>
        <dbReference type="EMBL" id="KAF1746430.1"/>
    </source>
</evidence>
<dbReference type="EMBL" id="WUAV01000006">
    <property type="protein sequence ID" value="KAF1746430.1"/>
    <property type="molecule type" value="Genomic_DNA"/>
</dbReference>
<feature type="compositionally biased region" description="Pro residues" evidence="1">
    <location>
        <begin position="90"/>
        <end position="110"/>
    </location>
</feature>
<feature type="compositionally biased region" description="Basic and acidic residues" evidence="1">
    <location>
        <begin position="38"/>
        <end position="50"/>
    </location>
</feature>
<accession>A0A6A5FUX2</accession>
<evidence type="ECO:0000256" key="1">
    <source>
        <dbReference type="SAM" id="MobiDB-lite"/>
    </source>
</evidence>
<dbReference type="GeneID" id="9798570"/>
<proteinExistence type="predicted"/>
<comment type="caution">
    <text evidence="2">The sequence shown here is derived from an EMBL/GenBank/DDBJ whole genome shotgun (WGS) entry which is preliminary data.</text>
</comment>
<evidence type="ECO:0000313" key="3">
    <source>
        <dbReference type="Proteomes" id="UP000483820"/>
    </source>
</evidence>
<gene>
    <name evidence="2" type="ORF">GCK72_022885</name>
</gene>
<dbReference type="CTD" id="9798570"/>
<name>A0A6A5FUX2_CAERE</name>